<evidence type="ECO:0000313" key="1">
    <source>
        <dbReference type="EMBL" id="KAK7481225.1"/>
    </source>
</evidence>
<sequence>MQFARHKSWFPLSTLHSTLVCHVKPRKSLQKISIIDKRKSELSPTGMQNLSFSPNGVQGYSQLIPAPSASLNSTSLVKPVSETEMIPTAAVGVRLSFDFLCQF</sequence>
<dbReference type="EMBL" id="JACVVK020000265">
    <property type="protein sequence ID" value="KAK7481225.1"/>
    <property type="molecule type" value="Genomic_DNA"/>
</dbReference>
<comment type="caution">
    <text evidence="1">The sequence shown here is derived from an EMBL/GenBank/DDBJ whole genome shotgun (WGS) entry which is preliminary data.</text>
</comment>
<organism evidence="1 2">
    <name type="scientific">Batillaria attramentaria</name>
    <dbReference type="NCBI Taxonomy" id="370345"/>
    <lineage>
        <taxon>Eukaryota</taxon>
        <taxon>Metazoa</taxon>
        <taxon>Spiralia</taxon>
        <taxon>Lophotrochozoa</taxon>
        <taxon>Mollusca</taxon>
        <taxon>Gastropoda</taxon>
        <taxon>Caenogastropoda</taxon>
        <taxon>Sorbeoconcha</taxon>
        <taxon>Cerithioidea</taxon>
        <taxon>Batillariidae</taxon>
        <taxon>Batillaria</taxon>
    </lineage>
</organism>
<proteinExistence type="predicted"/>
<reference evidence="1 2" key="1">
    <citation type="journal article" date="2023" name="Sci. Data">
        <title>Genome assembly of the Korean intertidal mud-creeper Batillaria attramentaria.</title>
        <authorList>
            <person name="Patra A.K."/>
            <person name="Ho P.T."/>
            <person name="Jun S."/>
            <person name="Lee S.J."/>
            <person name="Kim Y."/>
            <person name="Won Y.J."/>
        </authorList>
    </citation>
    <scope>NUCLEOTIDE SEQUENCE [LARGE SCALE GENOMIC DNA]</scope>
    <source>
        <strain evidence="1">Wonlab-2016</strain>
    </source>
</reference>
<dbReference type="Proteomes" id="UP001519460">
    <property type="component" value="Unassembled WGS sequence"/>
</dbReference>
<keyword evidence="2" id="KW-1185">Reference proteome</keyword>
<name>A0ABD0K2Z4_9CAEN</name>
<gene>
    <name evidence="1" type="ORF">BaRGS_00027485</name>
</gene>
<dbReference type="AlphaFoldDB" id="A0ABD0K2Z4"/>
<protein>
    <submittedName>
        <fullName evidence="1">Uncharacterized protein</fullName>
    </submittedName>
</protein>
<evidence type="ECO:0000313" key="2">
    <source>
        <dbReference type="Proteomes" id="UP001519460"/>
    </source>
</evidence>
<accession>A0ABD0K2Z4</accession>